<organism evidence="2 3">
    <name type="scientific">Phytophthora rubi</name>
    <dbReference type="NCBI Taxonomy" id="129364"/>
    <lineage>
        <taxon>Eukaryota</taxon>
        <taxon>Sar</taxon>
        <taxon>Stramenopiles</taxon>
        <taxon>Oomycota</taxon>
        <taxon>Peronosporomycetes</taxon>
        <taxon>Peronosporales</taxon>
        <taxon>Peronosporaceae</taxon>
        <taxon>Phytophthora</taxon>
    </lineage>
</organism>
<gene>
    <name evidence="2" type="ORF">PR001_g27644</name>
</gene>
<evidence type="ECO:0000313" key="3">
    <source>
        <dbReference type="Proteomes" id="UP000429607"/>
    </source>
</evidence>
<accession>A0A6A3HJ34</accession>
<evidence type="ECO:0000313" key="2">
    <source>
        <dbReference type="EMBL" id="KAE8968942.1"/>
    </source>
</evidence>
<comment type="caution">
    <text evidence="2">The sequence shown here is derived from an EMBL/GenBank/DDBJ whole genome shotgun (WGS) entry which is preliminary data.</text>
</comment>
<dbReference type="AlphaFoldDB" id="A0A6A3HJ34"/>
<proteinExistence type="predicted"/>
<feature type="compositionally biased region" description="Basic residues" evidence="1">
    <location>
        <begin position="96"/>
        <end position="105"/>
    </location>
</feature>
<feature type="region of interest" description="Disordered" evidence="1">
    <location>
        <begin position="83"/>
        <end position="113"/>
    </location>
</feature>
<dbReference type="EMBL" id="QXFV01004563">
    <property type="protein sequence ID" value="KAE8968942.1"/>
    <property type="molecule type" value="Genomic_DNA"/>
</dbReference>
<evidence type="ECO:0000256" key="1">
    <source>
        <dbReference type="SAM" id="MobiDB-lite"/>
    </source>
</evidence>
<reference evidence="2 3" key="1">
    <citation type="submission" date="2018-09" db="EMBL/GenBank/DDBJ databases">
        <title>Genomic investigation of the strawberry pathogen Phytophthora fragariae indicates pathogenicity is determined by transcriptional variation in three key races.</title>
        <authorList>
            <person name="Adams T.M."/>
            <person name="Armitage A.D."/>
            <person name="Sobczyk M.K."/>
            <person name="Bates H.J."/>
            <person name="Dunwell J.M."/>
            <person name="Nellist C.F."/>
            <person name="Harrison R.J."/>
        </authorList>
    </citation>
    <scope>NUCLEOTIDE SEQUENCE [LARGE SCALE GENOMIC DNA]</scope>
    <source>
        <strain evidence="2 3">SCRP249</strain>
    </source>
</reference>
<dbReference type="Proteomes" id="UP000429607">
    <property type="component" value="Unassembled WGS sequence"/>
</dbReference>
<protein>
    <submittedName>
        <fullName evidence="2">Uncharacterized protein</fullName>
    </submittedName>
</protein>
<sequence>MYGYASPTISLRWRQQAWREKILIEKDFAELGGVAPYSNSNSNVRVGASWRDPKSRSLSARPVPLKQTPPEIVTTLLRFSRPCTPKKRPKTETKGVRRGPGHRKKVAVEPACDSDDEKREVELKVVELSDDVKGRKLQDLAVKVLETKFLVFFFATNNFASVSFKMIDPLKLEEMTEEEDEPSTRRLLLFFLDKGDLQLKPTTQEAAKKAKGGDSQSIDKFRRWLWDVYVSFILEMLQ</sequence>
<name>A0A6A3HJ34_9STRA</name>